<feature type="domain" description="ABC transporter" evidence="5">
    <location>
        <begin position="5"/>
        <end position="235"/>
    </location>
</feature>
<name>A0A842JHS2_9ACTN</name>
<dbReference type="InterPro" id="IPR003593">
    <property type="entry name" value="AAA+_ATPase"/>
</dbReference>
<dbReference type="PANTHER" id="PTHR43335:SF8">
    <property type="entry name" value="ABC TRANSPORTER, ATP-BINDING PROTEIN"/>
    <property type="match status" value="1"/>
</dbReference>
<dbReference type="GO" id="GO:0005524">
    <property type="term" value="F:ATP binding"/>
    <property type="evidence" value="ECO:0007669"/>
    <property type="project" value="UniProtKB-KW"/>
</dbReference>
<protein>
    <submittedName>
        <fullName evidence="6">ABC transporter ATP-binding protein</fullName>
    </submittedName>
</protein>
<keyword evidence="4 6" id="KW-0067">ATP-binding</keyword>
<dbReference type="Gene3D" id="3.40.50.300">
    <property type="entry name" value="P-loop containing nucleotide triphosphate hydrolases"/>
    <property type="match status" value="1"/>
</dbReference>
<dbReference type="PROSITE" id="PS50893">
    <property type="entry name" value="ABC_TRANSPORTER_2"/>
    <property type="match status" value="1"/>
</dbReference>
<evidence type="ECO:0000313" key="7">
    <source>
        <dbReference type="Proteomes" id="UP000587396"/>
    </source>
</evidence>
<comment type="similarity">
    <text evidence="1">Belongs to the ABC transporter superfamily.</text>
</comment>
<comment type="caution">
    <text evidence="6">The sequence shown here is derived from an EMBL/GenBank/DDBJ whole genome shotgun (WGS) entry which is preliminary data.</text>
</comment>
<keyword evidence="7" id="KW-1185">Reference proteome</keyword>
<evidence type="ECO:0000313" key="6">
    <source>
        <dbReference type="EMBL" id="MBC2889325.1"/>
    </source>
</evidence>
<reference evidence="6 7" key="1">
    <citation type="submission" date="2020-08" db="EMBL/GenBank/DDBJ databases">
        <authorList>
            <person name="Liu C."/>
            <person name="Sun Q."/>
        </authorList>
    </citation>
    <scope>NUCLEOTIDE SEQUENCE [LARGE SCALE GENOMIC DNA]</scope>
    <source>
        <strain evidence="6 7">N22</strain>
    </source>
</reference>
<dbReference type="GO" id="GO:0016887">
    <property type="term" value="F:ATP hydrolysis activity"/>
    <property type="evidence" value="ECO:0007669"/>
    <property type="project" value="InterPro"/>
</dbReference>
<keyword evidence="2" id="KW-0813">Transport</keyword>
<evidence type="ECO:0000256" key="3">
    <source>
        <dbReference type="ARBA" id="ARBA00022741"/>
    </source>
</evidence>
<dbReference type="Pfam" id="PF00005">
    <property type="entry name" value="ABC_tran"/>
    <property type="match status" value="1"/>
</dbReference>
<accession>A0A842JHS2</accession>
<dbReference type="PANTHER" id="PTHR43335">
    <property type="entry name" value="ABC TRANSPORTER, ATP-BINDING PROTEIN"/>
    <property type="match status" value="1"/>
</dbReference>
<proteinExistence type="inferred from homology"/>
<dbReference type="RefSeq" id="WP_185905182.1">
    <property type="nucleotide sequence ID" value="NZ_JACMSE010000005.1"/>
</dbReference>
<dbReference type="SUPFAM" id="SSF52540">
    <property type="entry name" value="P-loop containing nucleoside triphosphate hydrolases"/>
    <property type="match status" value="1"/>
</dbReference>
<dbReference type="InterPro" id="IPR027417">
    <property type="entry name" value="P-loop_NTPase"/>
</dbReference>
<evidence type="ECO:0000256" key="1">
    <source>
        <dbReference type="ARBA" id="ARBA00005417"/>
    </source>
</evidence>
<dbReference type="InterPro" id="IPR003439">
    <property type="entry name" value="ABC_transporter-like_ATP-bd"/>
</dbReference>
<evidence type="ECO:0000256" key="4">
    <source>
        <dbReference type="ARBA" id="ARBA00022840"/>
    </source>
</evidence>
<sequence>MDTVIETKGLTKRYGRTDVYALRDVDVRVRRGDIFGVVGDNGAGKTTLFKLLCGLAFPTAGELRLFDAYAPHDLERQRARVGAIIEQPGFYPSLSVEKNLECCRIQKGVPGKDAVERVLDVVGLAYAKGFRCRELSMGMKQRLGLAMALLGEPEVLILDEPTNGLDPSGIVEMRTFLQRLNREKGITVVVSSHHLAELEQLATVYAFLSRGRLVEQVSARALQERCADCIDIGVSDPAGFTVLLERELRHERYQVLPDGIVRIFDPSTGIETYSGLASGAGMDIYKLERRKTSLEQYYLEMKDKGAA</sequence>
<keyword evidence="3" id="KW-0547">Nucleotide-binding</keyword>
<evidence type="ECO:0000256" key="2">
    <source>
        <dbReference type="ARBA" id="ARBA00022448"/>
    </source>
</evidence>
<evidence type="ECO:0000259" key="5">
    <source>
        <dbReference type="PROSITE" id="PS50893"/>
    </source>
</evidence>
<dbReference type="EMBL" id="JACMSE010000005">
    <property type="protein sequence ID" value="MBC2889325.1"/>
    <property type="molecule type" value="Genomic_DNA"/>
</dbReference>
<gene>
    <name evidence="6" type="ORF">H7313_08190</name>
</gene>
<dbReference type="SMART" id="SM00382">
    <property type="entry name" value="AAA"/>
    <property type="match status" value="1"/>
</dbReference>
<organism evidence="6 7">
    <name type="scientific">Gordonibacter massiliensis</name>
    <name type="common">ex Traore et al. 2017</name>
    <dbReference type="NCBI Taxonomy" id="1841863"/>
    <lineage>
        <taxon>Bacteria</taxon>
        <taxon>Bacillati</taxon>
        <taxon>Actinomycetota</taxon>
        <taxon>Coriobacteriia</taxon>
        <taxon>Eggerthellales</taxon>
        <taxon>Eggerthellaceae</taxon>
        <taxon>Gordonibacter</taxon>
    </lineage>
</organism>
<dbReference type="AlphaFoldDB" id="A0A842JHS2"/>
<dbReference type="Proteomes" id="UP000587396">
    <property type="component" value="Unassembled WGS sequence"/>
</dbReference>